<evidence type="ECO:0000256" key="2">
    <source>
        <dbReference type="SAM" id="MobiDB-lite"/>
    </source>
</evidence>
<keyword evidence="1" id="KW-0479">Metal-binding</keyword>
<protein>
    <submittedName>
        <fullName evidence="4">16S rRNA processing protein RimM, putative</fullName>
    </submittedName>
</protein>
<accession>U6GXI8</accession>
<dbReference type="OrthoDB" id="532420at2759"/>
<dbReference type="RefSeq" id="XP_013246677.1">
    <property type="nucleotide sequence ID" value="XM_013391223.1"/>
</dbReference>
<dbReference type="GO" id="GO:0008270">
    <property type="term" value="F:zinc ion binding"/>
    <property type="evidence" value="ECO:0007669"/>
    <property type="project" value="UniProtKB-KW"/>
</dbReference>
<proteinExistence type="predicted"/>
<keyword evidence="1" id="KW-0862">Zinc</keyword>
<dbReference type="OMA" id="MRLKPEA"/>
<dbReference type="Proteomes" id="UP000018050">
    <property type="component" value="Unassembled WGS sequence"/>
</dbReference>
<feature type="region of interest" description="Disordered" evidence="2">
    <location>
        <begin position="1"/>
        <end position="30"/>
    </location>
</feature>
<dbReference type="InterPro" id="IPR013087">
    <property type="entry name" value="Znf_C2H2_type"/>
</dbReference>
<keyword evidence="5" id="KW-1185">Reference proteome</keyword>
<name>U6GXI8_EIMAC</name>
<dbReference type="GeneID" id="25269565"/>
<feature type="compositionally biased region" description="Basic residues" evidence="2">
    <location>
        <begin position="1"/>
        <end position="11"/>
    </location>
</feature>
<organism evidence="4 5">
    <name type="scientific">Eimeria acervulina</name>
    <name type="common">Coccidian parasite</name>
    <dbReference type="NCBI Taxonomy" id="5801"/>
    <lineage>
        <taxon>Eukaryota</taxon>
        <taxon>Sar</taxon>
        <taxon>Alveolata</taxon>
        <taxon>Apicomplexa</taxon>
        <taxon>Conoidasida</taxon>
        <taxon>Coccidia</taxon>
        <taxon>Eucoccidiorida</taxon>
        <taxon>Eimeriorina</taxon>
        <taxon>Eimeriidae</taxon>
        <taxon>Eimeria</taxon>
    </lineage>
</organism>
<reference evidence="4" key="1">
    <citation type="submission" date="2013-10" db="EMBL/GenBank/DDBJ databases">
        <title>Genomic analysis of the causative agents of coccidiosis in chickens.</title>
        <authorList>
            <person name="Reid A.J."/>
            <person name="Blake D."/>
            <person name="Billington K."/>
            <person name="Browne H."/>
            <person name="Dunn M."/>
            <person name="Hung S."/>
            <person name="Kawahara F."/>
            <person name="Miranda-Saavedra D."/>
            <person name="Mourier T."/>
            <person name="Nagra H."/>
            <person name="Otto T.D."/>
            <person name="Rawlings N."/>
            <person name="Sanchez A."/>
            <person name="Sanders M."/>
            <person name="Subramaniam C."/>
            <person name="Tay Y."/>
            <person name="Dear P."/>
            <person name="Doerig C."/>
            <person name="Gruber A."/>
            <person name="Parkinson J."/>
            <person name="Shirley M."/>
            <person name="Wan K.L."/>
            <person name="Berriman M."/>
            <person name="Tomley F."/>
            <person name="Pain A."/>
        </authorList>
    </citation>
    <scope>NUCLEOTIDE SEQUENCE</scope>
    <source>
        <strain evidence="4">Houghton</strain>
    </source>
</reference>
<sequence length="445" mass="48962">MQSHHHHHHNRQQPPQRQRPLQHPPPQEQQQQQDLEALVLILLLVCFSGAEELVLCLCRGEWKAAAFFRGIEANKAAAAALSGFRVYVHPMQSASLLPPHTVLAADLVGFDVQLANNPNKEIIGKVVDVVSKYDMRLKPEAVGAADDCLEIALYTDIPARRLLLEAYRDPAAPSSALLASALHALGPDQPQCMHQDEEEPLVLFECEGCGLRFRDCAAAVTHERLCLRAARPPNKFPAQCGSGPTPNTKEDEQDALQWLLQTAAAACDLPTQQHQQEQQEGKAQRKSNQVLWAEDGCQMPPSNVPQELLSLEGPQGRSGRRLGRQFYQRLSLGNLVSWDRGLRFFPRRGEAAAEAAERALNFACSSRSCGETSSYSEADWNDARDVISLSARLGLASDINPAACEPDRKPQTSTFLLPYVLGVTVEEVKREAKTVAINAPPGLLH</sequence>
<dbReference type="PROSITE" id="PS50157">
    <property type="entry name" value="ZINC_FINGER_C2H2_2"/>
    <property type="match status" value="1"/>
</dbReference>
<gene>
    <name evidence="4" type="ORF">EAH_00014950</name>
</gene>
<dbReference type="VEuPathDB" id="ToxoDB:EAH_00014950"/>
<feature type="compositionally biased region" description="Low complexity" evidence="2">
    <location>
        <begin position="12"/>
        <end position="21"/>
    </location>
</feature>
<evidence type="ECO:0000259" key="3">
    <source>
        <dbReference type="PROSITE" id="PS50157"/>
    </source>
</evidence>
<feature type="domain" description="C2H2-type" evidence="3">
    <location>
        <begin position="204"/>
        <end position="233"/>
    </location>
</feature>
<evidence type="ECO:0000313" key="5">
    <source>
        <dbReference type="Proteomes" id="UP000018050"/>
    </source>
</evidence>
<evidence type="ECO:0000256" key="1">
    <source>
        <dbReference type="PROSITE-ProRule" id="PRU00042"/>
    </source>
</evidence>
<evidence type="ECO:0000313" key="4">
    <source>
        <dbReference type="EMBL" id="CDI84317.1"/>
    </source>
</evidence>
<dbReference type="EMBL" id="HG673651">
    <property type="protein sequence ID" value="CDI84317.1"/>
    <property type="molecule type" value="Genomic_DNA"/>
</dbReference>
<dbReference type="AlphaFoldDB" id="U6GXI8"/>
<keyword evidence="1" id="KW-0863">Zinc-finger</keyword>
<reference evidence="4" key="2">
    <citation type="submission" date="2013-10" db="EMBL/GenBank/DDBJ databases">
        <authorList>
            <person name="Aslett M."/>
        </authorList>
    </citation>
    <scope>NUCLEOTIDE SEQUENCE</scope>
    <source>
        <strain evidence="4">Houghton</strain>
    </source>
</reference>